<evidence type="ECO:0000259" key="1">
    <source>
        <dbReference type="Pfam" id="PF01636"/>
    </source>
</evidence>
<evidence type="ECO:0000313" key="2">
    <source>
        <dbReference type="EMBL" id="GEN32490.1"/>
    </source>
</evidence>
<comment type="caution">
    <text evidence="2">The sequence shown here is derived from an EMBL/GenBank/DDBJ whole genome shotgun (WGS) entry which is preliminary data.</text>
</comment>
<dbReference type="EMBL" id="BJXW01000046">
    <property type="protein sequence ID" value="GEN32490.1"/>
    <property type="molecule type" value="Genomic_DNA"/>
</dbReference>
<dbReference type="Proteomes" id="UP000321491">
    <property type="component" value="Unassembled WGS sequence"/>
</dbReference>
<proteinExistence type="predicted"/>
<dbReference type="PANTHER" id="PTHR40086">
    <property type="entry name" value="PHOSPHOTRANSFERASE YTMP-RELATED"/>
    <property type="match status" value="1"/>
</dbReference>
<dbReference type="GO" id="GO:0016740">
    <property type="term" value="F:transferase activity"/>
    <property type="evidence" value="ECO:0007669"/>
    <property type="project" value="UniProtKB-KW"/>
</dbReference>
<protein>
    <submittedName>
        <fullName evidence="2">Phosphotransferase</fullName>
    </submittedName>
</protein>
<evidence type="ECO:0000313" key="3">
    <source>
        <dbReference type="Proteomes" id="UP000321491"/>
    </source>
</evidence>
<keyword evidence="2" id="KW-0808">Transferase</keyword>
<sequence length="270" mass="32125">MEWFQKILSEEWNILPAGGLTGDAYIAEKDDKRLFLKRNSSPFLAVLSAEGIVPKLIWTRRMENGDVITAQEWLDGRTLERDEMKHERVAELLYKIHHSSELLHMLMRLGKRPKTSDQRLKQLREYSVVHSLSEQHKEVRQAIHILTEFLPMTRNTKLSVCHGDIDHHNLILDQSKRIYLVDWENAKIADPIIDYGHVLKWYIPKTDWDDWLNLYGIEANANTLKRMYWYLIINCLEYIIWHLLRHEHHKVAKRLNKLKELTDDVMTMLI</sequence>
<dbReference type="Gene3D" id="3.90.1200.10">
    <property type="match status" value="1"/>
</dbReference>
<reference evidence="2 3" key="1">
    <citation type="submission" date="2019-07" db="EMBL/GenBank/DDBJ databases">
        <title>Whole genome shotgun sequence of Cerasibacillus quisquiliarum NBRC 102429.</title>
        <authorList>
            <person name="Hosoyama A."/>
            <person name="Uohara A."/>
            <person name="Ohji S."/>
            <person name="Ichikawa N."/>
        </authorList>
    </citation>
    <scope>NUCLEOTIDE SEQUENCE [LARGE SCALE GENOMIC DNA]</scope>
    <source>
        <strain evidence="2 3">NBRC 102429</strain>
    </source>
</reference>
<dbReference type="SUPFAM" id="SSF56112">
    <property type="entry name" value="Protein kinase-like (PK-like)"/>
    <property type="match status" value="1"/>
</dbReference>
<gene>
    <name evidence="2" type="ORF">CQU01_27280</name>
</gene>
<feature type="domain" description="Aminoglycoside phosphotransferase" evidence="1">
    <location>
        <begin position="17"/>
        <end position="227"/>
    </location>
</feature>
<dbReference type="PANTHER" id="PTHR40086:SF1">
    <property type="entry name" value="CELL CYCLE REGULATOR CCRZ"/>
    <property type="match status" value="1"/>
</dbReference>
<dbReference type="InterPro" id="IPR052077">
    <property type="entry name" value="CcrZ_PhaseVar_Mediator"/>
</dbReference>
<keyword evidence="3" id="KW-1185">Reference proteome</keyword>
<organism evidence="2 3">
    <name type="scientific">Cerasibacillus quisquiliarum</name>
    <dbReference type="NCBI Taxonomy" id="227865"/>
    <lineage>
        <taxon>Bacteria</taxon>
        <taxon>Bacillati</taxon>
        <taxon>Bacillota</taxon>
        <taxon>Bacilli</taxon>
        <taxon>Bacillales</taxon>
        <taxon>Bacillaceae</taxon>
        <taxon>Cerasibacillus</taxon>
    </lineage>
</organism>
<accession>A0A511V0Q6</accession>
<dbReference type="InterPro" id="IPR002575">
    <property type="entry name" value="Aminoglycoside_PTrfase"/>
</dbReference>
<name>A0A511V0Q6_9BACI</name>
<dbReference type="InterPro" id="IPR011009">
    <property type="entry name" value="Kinase-like_dom_sf"/>
</dbReference>
<dbReference type="AlphaFoldDB" id="A0A511V0Q6"/>
<dbReference type="Pfam" id="PF01636">
    <property type="entry name" value="APH"/>
    <property type="match status" value="1"/>
</dbReference>